<gene>
    <name evidence="2" type="ORF">GCM10010833_31880</name>
</gene>
<feature type="domain" description="Flagellar protein FlgJ N-terminal" evidence="1">
    <location>
        <begin position="43"/>
        <end position="89"/>
    </location>
</feature>
<name>A0ABQ1JTI5_9SPHN</name>
<sequence>MTDPIAPTAGPSSAPSLPANHAAIARTAENFEAVFMGEMAKLMLESVDIGDTFSGGHGEEIFRGMLGEKLGSEMARRGGVGLAPAVMEQMLKMQEGSS</sequence>
<keyword evidence="3" id="KW-1185">Reference proteome</keyword>
<organism evidence="2 3">
    <name type="scientific">Blastomonas aquatica</name>
    <dbReference type="NCBI Taxonomy" id="1510276"/>
    <lineage>
        <taxon>Bacteria</taxon>
        <taxon>Pseudomonadati</taxon>
        <taxon>Pseudomonadota</taxon>
        <taxon>Alphaproteobacteria</taxon>
        <taxon>Sphingomonadales</taxon>
        <taxon>Sphingomonadaceae</taxon>
        <taxon>Blastomonas</taxon>
    </lineage>
</organism>
<accession>A0ABQ1JTI5</accession>
<evidence type="ECO:0000259" key="1">
    <source>
        <dbReference type="Pfam" id="PF10135"/>
    </source>
</evidence>
<proteinExistence type="predicted"/>
<dbReference type="EMBL" id="BMGD01000006">
    <property type="protein sequence ID" value="GGB74297.1"/>
    <property type="molecule type" value="Genomic_DNA"/>
</dbReference>
<protein>
    <recommendedName>
        <fullName evidence="1">Flagellar protein FlgJ N-terminal domain-containing protein</fullName>
    </recommendedName>
</protein>
<dbReference type="RefSeq" id="WP_373282659.1">
    <property type="nucleotide sequence ID" value="NZ_BMGD01000006.1"/>
</dbReference>
<dbReference type="Proteomes" id="UP000614261">
    <property type="component" value="Unassembled WGS sequence"/>
</dbReference>
<evidence type="ECO:0000313" key="2">
    <source>
        <dbReference type="EMBL" id="GGB74297.1"/>
    </source>
</evidence>
<reference evidence="3" key="1">
    <citation type="journal article" date="2019" name="Int. J. Syst. Evol. Microbiol.">
        <title>The Global Catalogue of Microorganisms (GCM) 10K type strain sequencing project: providing services to taxonomists for standard genome sequencing and annotation.</title>
        <authorList>
            <consortium name="The Broad Institute Genomics Platform"/>
            <consortium name="The Broad Institute Genome Sequencing Center for Infectious Disease"/>
            <person name="Wu L."/>
            <person name="Ma J."/>
        </authorList>
    </citation>
    <scope>NUCLEOTIDE SEQUENCE [LARGE SCALE GENOMIC DNA]</scope>
    <source>
        <strain evidence="3">CGMCC 1.12851</strain>
    </source>
</reference>
<dbReference type="InterPro" id="IPR019301">
    <property type="entry name" value="Flagellar_prot_FlgJ_N"/>
</dbReference>
<comment type="caution">
    <text evidence="2">The sequence shown here is derived from an EMBL/GenBank/DDBJ whole genome shotgun (WGS) entry which is preliminary data.</text>
</comment>
<evidence type="ECO:0000313" key="3">
    <source>
        <dbReference type="Proteomes" id="UP000614261"/>
    </source>
</evidence>
<dbReference type="Pfam" id="PF10135">
    <property type="entry name" value="Rod-binding"/>
    <property type="match status" value="1"/>
</dbReference>